<keyword evidence="6" id="KW-1185">Reference proteome</keyword>
<reference evidence="6" key="1">
    <citation type="submission" date="2016-02" db="EMBL/GenBank/DDBJ databases">
        <title>Draft genome sequence of Microdochium bolleyi, a fungal endophyte of beachgrass.</title>
        <authorList>
            <consortium name="DOE Joint Genome Institute"/>
            <person name="David A.S."/>
            <person name="May G."/>
            <person name="Haridas S."/>
            <person name="Lim J."/>
            <person name="Wang M."/>
            <person name="Labutti K."/>
            <person name="Lipzen A."/>
            <person name="Barry K."/>
            <person name="Grigoriev I.V."/>
        </authorList>
    </citation>
    <scope>NUCLEOTIDE SEQUENCE [LARGE SCALE GENOMIC DNA]</scope>
    <source>
        <strain evidence="6">J235TASD1</strain>
    </source>
</reference>
<keyword evidence="4" id="KW-0479">Metal-binding</keyword>
<keyword evidence="4" id="KW-0456">Lyase</keyword>
<evidence type="ECO:0000256" key="4">
    <source>
        <dbReference type="RuleBase" id="RU366034"/>
    </source>
</evidence>
<organism evidence="5 6">
    <name type="scientific">Microdochium bolleyi</name>
    <dbReference type="NCBI Taxonomy" id="196109"/>
    <lineage>
        <taxon>Eukaryota</taxon>
        <taxon>Fungi</taxon>
        <taxon>Dikarya</taxon>
        <taxon>Ascomycota</taxon>
        <taxon>Pezizomycotina</taxon>
        <taxon>Sordariomycetes</taxon>
        <taxon>Xylariomycetidae</taxon>
        <taxon>Xylariales</taxon>
        <taxon>Microdochiaceae</taxon>
        <taxon>Microdochium</taxon>
    </lineage>
</organism>
<protein>
    <recommendedName>
        <fullName evidence="4">Terpene synthase</fullName>
        <ecNumber evidence="4">4.2.3.-</ecNumber>
    </recommendedName>
</protein>
<evidence type="ECO:0000313" key="5">
    <source>
        <dbReference type="EMBL" id="KXJ89047.1"/>
    </source>
</evidence>
<dbReference type="Proteomes" id="UP000070501">
    <property type="component" value="Unassembled WGS sequence"/>
</dbReference>
<accession>A0A136IVU6</accession>
<dbReference type="GO" id="GO:0010333">
    <property type="term" value="F:terpene synthase activity"/>
    <property type="evidence" value="ECO:0007669"/>
    <property type="project" value="InterPro"/>
</dbReference>
<keyword evidence="3 4" id="KW-0460">Magnesium</keyword>
<dbReference type="GO" id="GO:0046872">
    <property type="term" value="F:metal ion binding"/>
    <property type="evidence" value="ECO:0007669"/>
    <property type="project" value="UniProtKB-KW"/>
</dbReference>
<dbReference type="AlphaFoldDB" id="A0A136IVU6"/>
<dbReference type="OrthoDB" id="2861623at2759"/>
<dbReference type="Pfam" id="PF19086">
    <property type="entry name" value="Terpene_syn_C_2"/>
    <property type="match status" value="1"/>
</dbReference>
<dbReference type="SUPFAM" id="SSF48576">
    <property type="entry name" value="Terpenoid synthases"/>
    <property type="match status" value="1"/>
</dbReference>
<gene>
    <name evidence="5" type="ORF">Micbo1qcDRAFT_13978</name>
</gene>
<dbReference type="Gene3D" id="1.10.600.10">
    <property type="entry name" value="Farnesyl Diphosphate Synthase"/>
    <property type="match status" value="1"/>
</dbReference>
<evidence type="ECO:0000313" key="6">
    <source>
        <dbReference type="Proteomes" id="UP000070501"/>
    </source>
</evidence>
<dbReference type="PANTHER" id="PTHR35201">
    <property type="entry name" value="TERPENE SYNTHASE"/>
    <property type="match status" value="1"/>
</dbReference>
<dbReference type="GO" id="GO:0008299">
    <property type="term" value="P:isoprenoid biosynthetic process"/>
    <property type="evidence" value="ECO:0007669"/>
    <property type="project" value="UniProtKB-ARBA"/>
</dbReference>
<sequence>MDSCLAPVTSLWRRWWSQPSRLFRRSTTTRTVFDRLRGQTLLIPDLKPIYARWESGVNPEYERLSNLIDEAIDDYVVDEKQRLKTRAINLAWFISATYPNAAWEQLKTMGLLALMLFVFDDAIDKEIEPGKADLASDFEAAAIFREECINYARSQLGLDTESKSVPPPPEFASFGAFAELLLATCPTGQIDLEKLLNRVQHFIEANATEQKHRLSGKLASVEEYWKFRHGVGSVYIFCALHPYMANVNLPDELVWSEEVEVMTLETSMQPIICNDLYSLKKEIDEETPANLIPIMLASTNMNLDEIIADLVGQMDASAKRFDNAVTALRSKAKNYSTATQTDLEHFIKAFESFQTGCYRFYMKSRRFGIQQYEQADGSFLIPL</sequence>
<dbReference type="EC" id="4.2.3.-" evidence="4"/>
<dbReference type="InterPro" id="IPR034686">
    <property type="entry name" value="Terpene_cyclase-like_2"/>
</dbReference>
<proteinExistence type="inferred from homology"/>
<dbReference type="SFLD" id="SFLDG01020">
    <property type="entry name" value="Terpene_Cyclase_Like_2"/>
    <property type="match status" value="1"/>
</dbReference>
<dbReference type="SFLD" id="SFLDS00005">
    <property type="entry name" value="Isoprenoid_Synthase_Type_I"/>
    <property type="match status" value="1"/>
</dbReference>
<comment type="cofactor">
    <cofactor evidence="1 4">
        <name>Mg(2+)</name>
        <dbReference type="ChEBI" id="CHEBI:18420"/>
    </cofactor>
</comment>
<evidence type="ECO:0000256" key="2">
    <source>
        <dbReference type="ARBA" id="ARBA00006333"/>
    </source>
</evidence>
<evidence type="ECO:0000256" key="3">
    <source>
        <dbReference type="ARBA" id="ARBA00022842"/>
    </source>
</evidence>
<dbReference type="InParanoid" id="A0A136IVU6"/>
<comment type="similarity">
    <text evidence="2 4">Belongs to the terpene synthase family.</text>
</comment>
<dbReference type="PANTHER" id="PTHR35201:SF4">
    <property type="entry name" value="BETA-PINACENE SYNTHASE-RELATED"/>
    <property type="match status" value="1"/>
</dbReference>
<dbReference type="STRING" id="196109.A0A136IVU6"/>
<dbReference type="EMBL" id="KQ964256">
    <property type="protein sequence ID" value="KXJ89047.1"/>
    <property type="molecule type" value="Genomic_DNA"/>
</dbReference>
<dbReference type="InterPro" id="IPR008949">
    <property type="entry name" value="Isoprenoid_synthase_dom_sf"/>
</dbReference>
<name>A0A136IVU6_9PEZI</name>
<evidence type="ECO:0000256" key="1">
    <source>
        <dbReference type="ARBA" id="ARBA00001946"/>
    </source>
</evidence>